<dbReference type="Proteomes" id="UP000596742">
    <property type="component" value="Unassembled WGS sequence"/>
</dbReference>
<dbReference type="OrthoDB" id="6087253at2759"/>
<sequence length="284" mass="32304">MGKSTDRLNIVGLNVLGSHGKQIQSDHRSYLDDVIWHNKPDILFVTGNNVDMTSLALEDYRAARVAFNLDTVLLYDTQRLKLPTPDWYGQIPYFKVPGIDKNKLMYPLVGVLSPQPTSHVVKKFHCISWHWELTHQKNSQKDLLQFSRQILWLSQYLAFLSGVEVLIGGNFNLSLSQIKQEVDEHNNQIQEAIEFVKPMFRQMGYDDDMTDNIHRPGRKLCQLRVHECKSTNSSKQGADYFVASKQMNLCNIKMMAEPKGPTTTSCIKTAEISIPATPKKHSGG</sequence>
<dbReference type="AlphaFoldDB" id="A0A8B6DP91"/>
<organism evidence="1 2">
    <name type="scientific">Mytilus galloprovincialis</name>
    <name type="common">Mediterranean mussel</name>
    <dbReference type="NCBI Taxonomy" id="29158"/>
    <lineage>
        <taxon>Eukaryota</taxon>
        <taxon>Metazoa</taxon>
        <taxon>Spiralia</taxon>
        <taxon>Lophotrochozoa</taxon>
        <taxon>Mollusca</taxon>
        <taxon>Bivalvia</taxon>
        <taxon>Autobranchia</taxon>
        <taxon>Pteriomorphia</taxon>
        <taxon>Mytilida</taxon>
        <taxon>Mytiloidea</taxon>
        <taxon>Mytilidae</taxon>
        <taxon>Mytilinae</taxon>
        <taxon>Mytilus</taxon>
    </lineage>
</organism>
<comment type="caution">
    <text evidence="1">The sequence shown here is derived from an EMBL/GenBank/DDBJ whole genome shotgun (WGS) entry which is preliminary data.</text>
</comment>
<evidence type="ECO:0000313" key="1">
    <source>
        <dbReference type="EMBL" id="VDI22247.1"/>
    </source>
</evidence>
<name>A0A8B6DP91_MYTGA</name>
<evidence type="ECO:0000313" key="2">
    <source>
        <dbReference type="Proteomes" id="UP000596742"/>
    </source>
</evidence>
<proteinExistence type="predicted"/>
<dbReference type="EMBL" id="UYJE01003763">
    <property type="protein sequence ID" value="VDI22247.1"/>
    <property type="molecule type" value="Genomic_DNA"/>
</dbReference>
<dbReference type="SUPFAM" id="SSF56219">
    <property type="entry name" value="DNase I-like"/>
    <property type="match status" value="1"/>
</dbReference>
<gene>
    <name evidence="1" type="ORF">MGAL_10B005856</name>
</gene>
<accession>A0A8B6DP91</accession>
<evidence type="ECO:0008006" key="3">
    <source>
        <dbReference type="Google" id="ProtNLM"/>
    </source>
</evidence>
<protein>
    <recommendedName>
        <fullName evidence="3">Endonuclease/exonuclease/phosphatase domain-containing protein</fullName>
    </recommendedName>
</protein>
<keyword evidence="2" id="KW-1185">Reference proteome</keyword>
<dbReference type="InterPro" id="IPR036691">
    <property type="entry name" value="Endo/exonu/phosph_ase_sf"/>
</dbReference>
<reference evidence="1" key="1">
    <citation type="submission" date="2018-11" db="EMBL/GenBank/DDBJ databases">
        <authorList>
            <person name="Alioto T."/>
            <person name="Alioto T."/>
        </authorList>
    </citation>
    <scope>NUCLEOTIDE SEQUENCE</scope>
</reference>